<name>A0A177M4G9_METMH</name>
<dbReference type="EMBL" id="LUUH01000078">
    <property type="protein sequence ID" value="OAI00163.1"/>
    <property type="molecule type" value="Genomic_DNA"/>
</dbReference>
<keyword evidence="2" id="KW-0472">Membrane</keyword>
<dbReference type="RefSeq" id="WP_064037983.1">
    <property type="nucleotide sequence ID" value="NZ_LUUH01000078.1"/>
</dbReference>
<evidence type="ECO:0000313" key="5">
    <source>
        <dbReference type="Proteomes" id="UP000077763"/>
    </source>
</evidence>
<organism evidence="4 5">
    <name type="scientific">Methylomonas methanica</name>
    <dbReference type="NCBI Taxonomy" id="421"/>
    <lineage>
        <taxon>Bacteria</taxon>
        <taxon>Pseudomonadati</taxon>
        <taxon>Pseudomonadota</taxon>
        <taxon>Gammaproteobacteria</taxon>
        <taxon>Methylococcales</taxon>
        <taxon>Methylococcaceae</taxon>
        <taxon>Methylomonas</taxon>
    </lineage>
</organism>
<dbReference type="Proteomes" id="UP000077763">
    <property type="component" value="Unassembled WGS sequence"/>
</dbReference>
<accession>A0A177M4G9</accession>
<feature type="transmembrane region" description="Helical" evidence="2">
    <location>
        <begin position="561"/>
        <end position="583"/>
    </location>
</feature>
<evidence type="ECO:0000313" key="4">
    <source>
        <dbReference type="EMBL" id="OAI00163.1"/>
    </source>
</evidence>
<keyword evidence="2" id="KW-1133">Transmembrane helix</keyword>
<proteinExistence type="predicted"/>
<gene>
    <name evidence="4" type="ORF">A1353_19675</name>
</gene>
<protein>
    <recommendedName>
        <fullName evidence="3">VWFA domain-containing protein</fullName>
    </recommendedName>
</protein>
<comment type="caution">
    <text evidence="4">The sequence shown here is derived from an EMBL/GenBank/DDBJ whole genome shotgun (WGS) entry which is preliminary data.</text>
</comment>
<sequence>MFKSIVFSVFCVLVLSVDSARCQPAPAAAGADEIQVLIDVSGSMKQNDPDNLRIEASRLLVNLLPDGTKAAFWLFAEKTAPLSAADTVSSAWKQQASKATANIHSRGLYTHIEDAIQAVLSQGFTGSGKKHLILLTDGFVDISKDIMQSADSRERILSEWIPKLQQQNINVQTIALSEQADKELLEKLAFETGGWAETAQSAEQLQRVFLKMAQKAAPKETLPLTDNKFKVDSGIHEFSVLVFKKPHAAPTQLVAPDGKSISKQSMVANVSWLESQTYDLITVKQPLIGEWRLVAEVDPDNQVMIVTDLKLQLSEIPNFLGENEALPIKAHFTDKDKLIDRADFLGMLTLEVIQDQQASAKMQALVAEPGFYQHQVEHLSLGKHLLKIVADGKTFKREIIHEIEVVATPITVEKHVDATQRQVSLKLLPDTKLIDPAGLVVNAVITQTGHEPETRALTGKDGVWVLDLVGLPPESTTHVNFNVMAKDHEGKPLTPAVKPLSIDDSWFVPAEKVEVAAPVAETDAHHESADHEEANHEAGAEHHEQSDQEQHPPPDAPKTNWLLVGGILLAINLVLGVGGFFTYRYLKKNQAEKHQQLLERLS</sequence>
<feature type="domain" description="VWFA" evidence="3">
    <location>
        <begin position="33"/>
        <end position="212"/>
    </location>
</feature>
<dbReference type="InterPro" id="IPR002035">
    <property type="entry name" value="VWF_A"/>
</dbReference>
<dbReference type="Pfam" id="PF00092">
    <property type="entry name" value="VWA"/>
    <property type="match status" value="1"/>
</dbReference>
<evidence type="ECO:0000256" key="1">
    <source>
        <dbReference type="SAM" id="MobiDB-lite"/>
    </source>
</evidence>
<dbReference type="CDD" id="cd00198">
    <property type="entry name" value="vWFA"/>
    <property type="match status" value="1"/>
</dbReference>
<dbReference type="Gene3D" id="3.40.50.410">
    <property type="entry name" value="von Willebrand factor, type A domain"/>
    <property type="match status" value="1"/>
</dbReference>
<evidence type="ECO:0000259" key="3">
    <source>
        <dbReference type="PROSITE" id="PS50234"/>
    </source>
</evidence>
<dbReference type="SUPFAM" id="SSF53300">
    <property type="entry name" value="vWA-like"/>
    <property type="match status" value="1"/>
</dbReference>
<dbReference type="AlphaFoldDB" id="A0A177M4G9"/>
<dbReference type="SMART" id="SM00327">
    <property type="entry name" value="VWA"/>
    <property type="match status" value="1"/>
</dbReference>
<evidence type="ECO:0000256" key="2">
    <source>
        <dbReference type="SAM" id="Phobius"/>
    </source>
</evidence>
<dbReference type="InterPro" id="IPR036465">
    <property type="entry name" value="vWFA_dom_sf"/>
</dbReference>
<feature type="compositionally biased region" description="Basic and acidic residues" evidence="1">
    <location>
        <begin position="522"/>
        <end position="552"/>
    </location>
</feature>
<feature type="region of interest" description="Disordered" evidence="1">
    <location>
        <begin position="519"/>
        <end position="558"/>
    </location>
</feature>
<dbReference type="PROSITE" id="PS50234">
    <property type="entry name" value="VWFA"/>
    <property type="match status" value="1"/>
</dbReference>
<reference evidence="4 5" key="1">
    <citation type="submission" date="2016-03" db="EMBL/GenBank/DDBJ databases">
        <authorList>
            <person name="Ploux O."/>
        </authorList>
    </citation>
    <scope>NUCLEOTIDE SEQUENCE [LARGE SCALE GENOMIC DNA]</scope>
    <source>
        <strain evidence="4 5">R-45371</strain>
    </source>
</reference>
<keyword evidence="2" id="KW-0812">Transmembrane</keyword>